<sequence>MAYHIEPDTLDKKPRTMTSVNGFPPPAWTPSATAEDAEDQPILPAGQALGKYKPQSTLVEKAIYILLFPFVWLWSSAIATTGGIQQGLIALRRLLRQLLQVVAVVWIIASVIRQTPVLTNGDIVAVCELNKMMSNSGPCEFVRNGWSTRNEPRKTTLVDFLGTRPINKLTNDSVTGGHITVISAVARPILRTMAMARSLNTTVISSAIQNRTALSSALSTIRQAADEAGTSLQNYNALAVSVTNTANIFDSVQVTSSRSPGVLAELLARTRGIKTNKKNDTLTFITASRFLEIMLPQLVVLVKTSLAGLDVLEQELQVASDIMNMEQSRTIESESAWSLGSVRATATSANHANQQVARQGKEFVSEVSGYIDHARFIVKEQEAQLVILGQKLSAAHLTELPVNVQILASVD</sequence>
<keyword evidence="2" id="KW-0472">Membrane</keyword>
<feature type="region of interest" description="Disordered" evidence="1">
    <location>
        <begin position="1"/>
        <end position="36"/>
    </location>
</feature>
<comment type="caution">
    <text evidence="3">The sequence shown here is derived from an EMBL/GenBank/DDBJ whole genome shotgun (WGS) entry which is preliminary data.</text>
</comment>
<proteinExistence type="predicted"/>
<keyword evidence="2" id="KW-0812">Transmembrane</keyword>
<evidence type="ECO:0000313" key="3">
    <source>
        <dbReference type="EMBL" id="RDB16779.1"/>
    </source>
</evidence>
<feature type="transmembrane region" description="Helical" evidence="2">
    <location>
        <begin position="62"/>
        <end position="82"/>
    </location>
</feature>
<keyword evidence="2" id="KW-1133">Transmembrane helix</keyword>
<reference evidence="3" key="1">
    <citation type="submission" date="2018-04" db="EMBL/GenBank/DDBJ databases">
        <title>Whole genome sequencing of Hypsizygus marmoreus.</title>
        <authorList>
            <person name="Choi I.-G."/>
            <person name="Min B."/>
            <person name="Kim J.-G."/>
            <person name="Kim S."/>
            <person name="Oh Y.-L."/>
            <person name="Kong W.-S."/>
            <person name="Park H."/>
            <person name="Jeong J."/>
            <person name="Song E.-S."/>
        </authorList>
    </citation>
    <scope>NUCLEOTIDE SEQUENCE [LARGE SCALE GENOMIC DNA]</scope>
    <source>
        <strain evidence="3">51987-8</strain>
    </source>
</reference>
<gene>
    <name evidence="3" type="ORF">Hypma_002596</name>
</gene>
<evidence type="ECO:0000256" key="2">
    <source>
        <dbReference type="SAM" id="Phobius"/>
    </source>
</evidence>
<dbReference type="AlphaFoldDB" id="A0A369J409"/>
<dbReference type="InParanoid" id="A0A369J409"/>
<keyword evidence="4" id="KW-1185">Reference proteome</keyword>
<evidence type="ECO:0000256" key="1">
    <source>
        <dbReference type="SAM" id="MobiDB-lite"/>
    </source>
</evidence>
<accession>A0A369J409</accession>
<protein>
    <submittedName>
        <fullName evidence="3">Uncharacterized protein</fullName>
    </submittedName>
</protein>
<dbReference type="Proteomes" id="UP000076154">
    <property type="component" value="Unassembled WGS sequence"/>
</dbReference>
<evidence type="ECO:0000313" key="4">
    <source>
        <dbReference type="Proteomes" id="UP000076154"/>
    </source>
</evidence>
<feature type="compositionally biased region" description="Basic and acidic residues" evidence="1">
    <location>
        <begin position="1"/>
        <end position="14"/>
    </location>
</feature>
<dbReference type="EMBL" id="LUEZ02000122">
    <property type="protein sequence ID" value="RDB16779.1"/>
    <property type="molecule type" value="Genomic_DNA"/>
</dbReference>
<name>A0A369J409_HYPMA</name>
<organism evidence="3 4">
    <name type="scientific">Hypsizygus marmoreus</name>
    <name type="common">White beech mushroom</name>
    <name type="synonym">Agaricus marmoreus</name>
    <dbReference type="NCBI Taxonomy" id="39966"/>
    <lineage>
        <taxon>Eukaryota</taxon>
        <taxon>Fungi</taxon>
        <taxon>Dikarya</taxon>
        <taxon>Basidiomycota</taxon>
        <taxon>Agaricomycotina</taxon>
        <taxon>Agaricomycetes</taxon>
        <taxon>Agaricomycetidae</taxon>
        <taxon>Agaricales</taxon>
        <taxon>Tricholomatineae</taxon>
        <taxon>Lyophyllaceae</taxon>
        <taxon>Hypsizygus</taxon>
    </lineage>
</organism>